<dbReference type="Proteomes" id="UP000233482">
    <property type="component" value="Unassembled WGS sequence"/>
</dbReference>
<evidence type="ECO:0008006" key="4">
    <source>
        <dbReference type="Google" id="ProtNLM"/>
    </source>
</evidence>
<evidence type="ECO:0000256" key="1">
    <source>
        <dbReference type="SAM" id="Phobius"/>
    </source>
</evidence>
<feature type="transmembrane region" description="Helical" evidence="1">
    <location>
        <begin position="246"/>
        <end position="266"/>
    </location>
</feature>
<sequence>MFLMKNILKRSELQWFLYSLTLIICIGAIVFTLNNDALYKQTIAKVTHVEVISKESTIDANHRKDIVYKQVVEMIGTNHTHKGERFIVTNTYTKSGAYDEQYKRGQKVFIKAGDKSQIIGEKRDTVLVSALSVFTLLLIIIVGEKGFYSLISLILNFCITLFVFNFYLSHKHIPMILIASVAVVLCTILTLTFVNGFTKKTWIAIVSTLAATLVTLLVVQSVIYLTSAEGIRYETMSYLTIPPKKVFLTTILIGTLGAVMDIAITITSSLHEIKVTQPFSNTKSLRTSGYEIGKDIIGPMTNILLFAYLSSAIPIIILYLANHSPIWQTFSLHWSLELARAVSGSIGIVLSIPITVWIASTMLGGETKR</sequence>
<evidence type="ECO:0000313" key="3">
    <source>
        <dbReference type="Proteomes" id="UP000233482"/>
    </source>
</evidence>
<dbReference type="PANTHER" id="PTHR41771:SF1">
    <property type="entry name" value="MEMBRANE PROTEIN"/>
    <property type="match status" value="1"/>
</dbReference>
<protein>
    <recommendedName>
        <fullName evidence="4">YibE/F family protein</fullName>
    </recommendedName>
</protein>
<feature type="transmembrane region" description="Helical" evidence="1">
    <location>
        <begin position="303"/>
        <end position="321"/>
    </location>
</feature>
<feature type="transmembrane region" description="Helical" evidence="1">
    <location>
        <begin position="148"/>
        <end position="168"/>
    </location>
</feature>
<feature type="transmembrane region" description="Helical" evidence="1">
    <location>
        <begin position="125"/>
        <end position="142"/>
    </location>
</feature>
<evidence type="ECO:0000313" key="2">
    <source>
        <dbReference type="EMBL" id="PKE26979.1"/>
    </source>
</evidence>
<organism evidence="2 3">
    <name type="scientific">Macrococcoides caseolyticum</name>
    <dbReference type="NCBI Taxonomy" id="69966"/>
    <lineage>
        <taxon>Bacteria</taxon>
        <taxon>Bacillati</taxon>
        <taxon>Bacillota</taxon>
        <taxon>Bacilli</taxon>
        <taxon>Bacillales</taxon>
        <taxon>Staphylococcaceae</taxon>
        <taxon>Macrococcoides</taxon>
    </lineage>
</organism>
<feature type="transmembrane region" description="Helical" evidence="1">
    <location>
        <begin position="15"/>
        <end position="33"/>
    </location>
</feature>
<keyword evidence="1" id="KW-0472">Membrane</keyword>
<feature type="transmembrane region" description="Helical" evidence="1">
    <location>
        <begin position="342"/>
        <end position="363"/>
    </location>
</feature>
<comment type="caution">
    <text evidence="2">The sequence shown here is derived from an EMBL/GenBank/DDBJ whole genome shotgun (WGS) entry which is preliminary data.</text>
</comment>
<feature type="transmembrane region" description="Helical" evidence="1">
    <location>
        <begin position="175"/>
        <end position="196"/>
    </location>
</feature>
<name>A0A855GM19_9STAP</name>
<gene>
    <name evidence="2" type="ORF">CW686_02055</name>
</gene>
<accession>A0A855GM19</accession>
<dbReference type="AlphaFoldDB" id="A0A855GM19"/>
<dbReference type="EMBL" id="PIXC01000003">
    <property type="protein sequence ID" value="PKE26979.1"/>
    <property type="molecule type" value="Genomic_DNA"/>
</dbReference>
<dbReference type="PANTHER" id="PTHR41771">
    <property type="entry name" value="MEMBRANE PROTEIN-RELATED"/>
    <property type="match status" value="1"/>
</dbReference>
<dbReference type="RefSeq" id="WP_101038323.1">
    <property type="nucleotide sequence ID" value="NZ_CP073801.1"/>
</dbReference>
<keyword evidence="1" id="KW-1133">Transmembrane helix</keyword>
<keyword evidence="1" id="KW-0812">Transmembrane</keyword>
<reference evidence="2 3" key="1">
    <citation type="submission" date="2017-12" db="EMBL/GenBank/DDBJ databases">
        <title>Genomics of Macrococcus caseolyticus.</title>
        <authorList>
            <person name="MacFadyen A.C."/>
            <person name="Paterson G.K."/>
        </authorList>
    </citation>
    <scope>NUCLEOTIDE SEQUENCE [LARGE SCALE GENOMIC DNA]</scope>
    <source>
        <strain evidence="2 3">5788_EF188</strain>
    </source>
</reference>
<dbReference type="InterPro" id="IPR012507">
    <property type="entry name" value="YibE_F"/>
</dbReference>
<proteinExistence type="predicted"/>
<dbReference type="Pfam" id="PF07907">
    <property type="entry name" value="YibE_F"/>
    <property type="match status" value="1"/>
</dbReference>
<feature type="transmembrane region" description="Helical" evidence="1">
    <location>
        <begin position="202"/>
        <end position="225"/>
    </location>
</feature>